<evidence type="ECO:0000256" key="10">
    <source>
        <dbReference type="SAM" id="Coils"/>
    </source>
</evidence>
<accession>A0A7I8LJI6</accession>
<dbReference type="AlphaFoldDB" id="A0A7I8LJI6"/>
<keyword evidence="10" id="KW-0175">Coiled coil</keyword>
<dbReference type="InterPro" id="IPR036388">
    <property type="entry name" value="WH-like_DNA-bd_sf"/>
</dbReference>
<dbReference type="GO" id="GO:0003700">
    <property type="term" value="F:DNA-binding transcription factor activity"/>
    <property type="evidence" value="ECO:0007669"/>
    <property type="project" value="InterPro"/>
</dbReference>
<evidence type="ECO:0000256" key="1">
    <source>
        <dbReference type="ARBA" id="ARBA00004123"/>
    </source>
</evidence>
<evidence type="ECO:0000313" key="13">
    <source>
        <dbReference type="EMBL" id="CAA7410221.1"/>
    </source>
</evidence>
<keyword evidence="7" id="KW-0804">Transcription</keyword>
<dbReference type="GO" id="GO:0005634">
    <property type="term" value="C:nucleus"/>
    <property type="evidence" value="ECO:0007669"/>
    <property type="project" value="UniProtKB-SubCell"/>
</dbReference>
<keyword evidence="5" id="KW-0346">Stress response</keyword>
<dbReference type="GO" id="GO:0000978">
    <property type="term" value="F:RNA polymerase II cis-regulatory region sequence-specific DNA binding"/>
    <property type="evidence" value="ECO:0007669"/>
    <property type="project" value="TreeGrafter"/>
</dbReference>
<organism evidence="13 14">
    <name type="scientific">Spirodela intermedia</name>
    <name type="common">Intermediate duckweed</name>
    <dbReference type="NCBI Taxonomy" id="51605"/>
    <lineage>
        <taxon>Eukaryota</taxon>
        <taxon>Viridiplantae</taxon>
        <taxon>Streptophyta</taxon>
        <taxon>Embryophyta</taxon>
        <taxon>Tracheophyta</taxon>
        <taxon>Spermatophyta</taxon>
        <taxon>Magnoliopsida</taxon>
        <taxon>Liliopsida</taxon>
        <taxon>Araceae</taxon>
        <taxon>Lemnoideae</taxon>
        <taxon>Spirodela</taxon>
    </lineage>
</organism>
<evidence type="ECO:0000256" key="3">
    <source>
        <dbReference type="ARBA" id="ARBA00022553"/>
    </source>
</evidence>
<feature type="domain" description="HSF-type DNA-binding" evidence="12">
    <location>
        <begin position="53"/>
        <end position="77"/>
    </location>
</feature>
<feature type="compositionally biased region" description="Basic and acidic residues" evidence="11">
    <location>
        <begin position="373"/>
        <end position="385"/>
    </location>
</feature>
<evidence type="ECO:0000256" key="8">
    <source>
        <dbReference type="ARBA" id="ARBA00023242"/>
    </source>
</evidence>
<dbReference type="GO" id="GO:0006357">
    <property type="term" value="P:regulation of transcription by RNA polymerase II"/>
    <property type="evidence" value="ECO:0007669"/>
    <property type="project" value="TreeGrafter"/>
</dbReference>
<dbReference type="FunFam" id="1.10.10.10:FF:000057">
    <property type="entry name" value="Heat shock transcription factor 1"/>
    <property type="match status" value="1"/>
</dbReference>
<dbReference type="EMBL" id="LR746280">
    <property type="protein sequence ID" value="CAA7410221.1"/>
    <property type="molecule type" value="Genomic_DNA"/>
</dbReference>
<name>A0A7I8LJI6_SPIIN</name>
<evidence type="ECO:0000256" key="9">
    <source>
        <dbReference type="RuleBase" id="RU004020"/>
    </source>
</evidence>
<evidence type="ECO:0000313" key="14">
    <source>
        <dbReference type="Proteomes" id="UP000663760"/>
    </source>
</evidence>
<comment type="subcellular location">
    <subcellularLocation>
        <location evidence="1">Nucleus</location>
    </subcellularLocation>
</comment>
<keyword evidence="3" id="KW-0597">Phosphoprotein</keyword>
<feature type="coiled-coil region" evidence="10">
    <location>
        <begin position="119"/>
        <end position="153"/>
    </location>
</feature>
<evidence type="ECO:0000256" key="6">
    <source>
        <dbReference type="ARBA" id="ARBA00023125"/>
    </source>
</evidence>
<dbReference type="InterPro" id="IPR036390">
    <property type="entry name" value="WH_DNA-bd_sf"/>
</dbReference>
<dbReference type="SMART" id="SM00415">
    <property type="entry name" value="HSF"/>
    <property type="match status" value="1"/>
</dbReference>
<comment type="subunit">
    <text evidence="2">Homotrimer.</text>
</comment>
<dbReference type="Proteomes" id="UP000663760">
    <property type="component" value="Chromosome 17"/>
</dbReference>
<proteinExistence type="inferred from homology"/>
<sequence length="391" mass="43202">MESSYGSSNSPPPFLTKTFDMVDDSSTNSIVSWSPTSDSFIVWNPPELCRVLLPKYFKHNNFSSFIRQLNTYGFKKVDHEQWEFANEDFLKGQRHLLNNIHRRKPVHSHSPQNQAAVAGALTDGERRELEDEIQSLKREKSALVLEAQRCAQQLHGVEFQTQGLAARLQQVEFRHRRIIAFLNLVIQRGPAGGGAALLLPSSSPEEDQGKKKRRLVWLDNEEDDGGTAGSSRRVFDAGPVDRMESLLYSLEGFILTVGRASGMDMDGGGAALAGTPSTVILMEMNASSGDTDGERRLRSPKPHSFPRPPGQLSGNRRSLTPELTESTLRGRGRSTVSEIDINSDPTPAEGPLTGANDVFWEQFLTETPGQRDGSGRKSVDCDRGQPVELNS</sequence>
<keyword evidence="4" id="KW-0805">Transcription regulation</keyword>
<gene>
    <name evidence="13" type="ORF">SI8410_17020899</name>
</gene>
<feature type="compositionally biased region" description="Polar residues" evidence="11">
    <location>
        <begin position="312"/>
        <end position="327"/>
    </location>
</feature>
<evidence type="ECO:0000256" key="2">
    <source>
        <dbReference type="ARBA" id="ARBA00011233"/>
    </source>
</evidence>
<dbReference type="PRINTS" id="PR00056">
    <property type="entry name" value="HSFDOMAIN"/>
</dbReference>
<keyword evidence="14" id="KW-1185">Reference proteome</keyword>
<keyword evidence="8" id="KW-0539">Nucleus</keyword>
<dbReference type="PANTHER" id="PTHR10015">
    <property type="entry name" value="HEAT SHOCK TRANSCRIPTION FACTOR"/>
    <property type="match status" value="1"/>
</dbReference>
<comment type="similarity">
    <text evidence="9">Belongs to the HSF family.</text>
</comment>
<evidence type="ECO:0000256" key="5">
    <source>
        <dbReference type="ARBA" id="ARBA00023016"/>
    </source>
</evidence>
<dbReference type="OrthoDB" id="60033at2759"/>
<dbReference type="InterPro" id="IPR000232">
    <property type="entry name" value="HSF_DNA-bd"/>
</dbReference>
<protein>
    <recommendedName>
        <fullName evidence="12">HSF-type DNA-binding domain-containing protein</fullName>
    </recommendedName>
</protein>
<dbReference type="GO" id="GO:0034605">
    <property type="term" value="P:cellular response to heat"/>
    <property type="evidence" value="ECO:0007669"/>
    <property type="project" value="TreeGrafter"/>
</dbReference>
<evidence type="ECO:0000256" key="4">
    <source>
        <dbReference type="ARBA" id="ARBA00023015"/>
    </source>
</evidence>
<dbReference type="PROSITE" id="PS00434">
    <property type="entry name" value="HSF_DOMAIN"/>
    <property type="match status" value="1"/>
</dbReference>
<evidence type="ECO:0000256" key="11">
    <source>
        <dbReference type="SAM" id="MobiDB-lite"/>
    </source>
</evidence>
<keyword evidence="6" id="KW-0238">DNA-binding</keyword>
<evidence type="ECO:0000259" key="12">
    <source>
        <dbReference type="PROSITE" id="PS00434"/>
    </source>
</evidence>
<dbReference type="SUPFAM" id="SSF46785">
    <property type="entry name" value="Winged helix' DNA-binding domain"/>
    <property type="match status" value="1"/>
</dbReference>
<dbReference type="Gene3D" id="1.10.10.10">
    <property type="entry name" value="Winged helix-like DNA-binding domain superfamily/Winged helix DNA-binding domain"/>
    <property type="match status" value="1"/>
</dbReference>
<dbReference type="PANTHER" id="PTHR10015:SF445">
    <property type="entry name" value="HEAT STRESS TRANSCRIPTION FACTOR A-4B-LIKE"/>
    <property type="match status" value="1"/>
</dbReference>
<reference evidence="13" key="1">
    <citation type="submission" date="2020-02" db="EMBL/GenBank/DDBJ databases">
        <authorList>
            <person name="Scholz U."/>
            <person name="Mascher M."/>
            <person name="Fiebig A."/>
        </authorList>
    </citation>
    <scope>NUCLEOTIDE SEQUENCE</scope>
</reference>
<evidence type="ECO:0000256" key="7">
    <source>
        <dbReference type="ARBA" id="ARBA00023163"/>
    </source>
</evidence>
<dbReference type="Pfam" id="PF00447">
    <property type="entry name" value="HSF_DNA-bind"/>
    <property type="match status" value="1"/>
</dbReference>
<feature type="region of interest" description="Disordered" evidence="11">
    <location>
        <begin position="288"/>
        <end position="391"/>
    </location>
</feature>